<dbReference type="RefSeq" id="WP_192764733.1">
    <property type="nucleotide sequence ID" value="NZ_JADBDZ010000001.1"/>
</dbReference>
<dbReference type="Proteomes" id="UP000627838">
    <property type="component" value="Unassembled WGS sequence"/>
</dbReference>
<name>A0ABR9K234_9ACTN</name>
<accession>A0ABR9K234</accession>
<evidence type="ECO:0000313" key="2">
    <source>
        <dbReference type="Proteomes" id="UP000627838"/>
    </source>
</evidence>
<keyword evidence="2" id="KW-1185">Reference proteome</keyword>
<comment type="caution">
    <text evidence="1">The sequence shown here is derived from an EMBL/GenBank/DDBJ whole genome shotgun (WGS) entry which is preliminary data.</text>
</comment>
<reference evidence="1 2" key="1">
    <citation type="submission" date="2020-10" db="EMBL/GenBank/DDBJ databases">
        <title>Sequencing the genomes of 1000 actinobacteria strains.</title>
        <authorList>
            <person name="Klenk H.-P."/>
        </authorList>
    </citation>
    <scope>NUCLEOTIDE SEQUENCE [LARGE SCALE GENOMIC DNA]</scope>
    <source>
        <strain evidence="1 2">DSM 46744</strain>
    </source>
</reference>
<proteinExistence type="predicted"/>
<organism evidence="1 2">
    <name type="scientific">Actinomadura algeriensis</name>
    <dbReference type="NCBI Taxonomy" id="1679523"/>
    <lineage>
        <taxon>Bacteria</taxon>
        <taxon>Bacillati</taxon>
        <taxon>Actinomycetota</taxon>
        <taxon>Actinomycetes</taxon>
        <taxon>Streptosporangiales</taxon>
        <taxon>Thermomonosporaceae</taxon>
        <taxon>Actinomadura</taxon>
    </lineage>
</organism>
<dbReference type="EMBL" id="JADBDZ010000001">
    <property type="protein sequence ID" value="MBE1536906.1"/>
    <property type="molecule type" value="Genomic_DNA"/>
</dbReference>
<evidence type="ECO:0000313" key="1">
    <source>
        <dbReference type="EMBL" id="MBE1536906.1"/>
    </source>
</evidence>
<gene>
    <name evidence="1" type="ORF">H4W34_006739</name>
</gene>
<sequence length="104" mass="10989">MPAPAAPGRACRACSPSAILTDIAVATPDSLAGVPAVLAAAEAGEDLDGEAMLGIVWDAYRTKTANDSPAEVFRIESPSITFDWDFDDAGEMCRHLPRLARLYP</sequence>
<protein>
    <submittedName>
        <fullName evidence="1">Uncharacterized protein</fullName>
    </submittedName>
</protein>